<evidence type="ECO:0000313" key="1">
    <source>
        <dbReference type="EMBL" id="KAI4337234.1"/>
    </source>
</evidence>
<gene>
    <name evidence="1" type="ORF">L6164_015677</name>
</gene>
<name>A0ACB9NNE3_BAUVA</name>
<comment type="caution">
    <text evidence="1">The sequence shown here is derived from an EMBL/GenBank/DDBJ whole genome shotgun (WGS) entry which is preliminary data.</text>
</comment>
<keyword evidence="2" id="KW-1185">Reference proteome</keyword>
<proteinExistence type="predicted"/>
<organism evidence="1 2">
    <name type="scientific">Bauhinia variegata</name>
    <name type="common">Purple orchid tree</name>
    <name type="synonym">Phanera variegata</name>
    <dbReference type="NCBI Taxonomy" id="167791"/>
    <lineage>
        <taxon>Eukaryota</taxon>
        <taxon>Viridiplantae</taxon>
        <taxon>Streptophyta</taxon>
        <taxon>Embryophyta</taxon>
        <taxon>Tracheophyta</taxon>
        <taxon>Spermatophyta</taxon>
        <taxon>Magnoliopsida</taxon>
        <taxon>eudicotyledons</taxon>
        <taxon>Gunneridae</taxon>
        <taxon>Pentapetalae</taxon>
        <taxon>rosids</taxon>
        <taxon>fabids</taxon>
        <taxon>Fabales</taxon>
        <taxon>Fabaceae</taxon>
        <taxon>Cercidoideae</taxon>
        <taxon>Cercideae</taxon>
        <taxon>Bauhiniinae</taxon>
        <taxon>Bauhinia</taxon>
    </lineage>
</organism>
<reference evidence="1 2" key="1">
    <citation type="journal article" date="2022" name="DNA Res.">
        <title>Chromosomal-level genome assembly of the orchid tree Bauhinia variegata (Leguminosae; Cercidoideae) supports the allotetraploid origin hypothesis of Bauhinia.</title>
        <authorList>
            <person name="Zhong Y."/>
            <person name="Chen Y."/>
            <person name="Zheng D."/>
            <person name="Pang J."/>
            <person name="Liu Y."/>
            <person name="Luo S."/>
            <person name="Meng S."/>
            <person name="Qian L."/>
            <person name="Wei D."/>
            <person name="Dai S."/>
            <person name="Zhou R."/>
        </authorList>
    </citation>
    <scope>NUCLEOTIDE SEQUENCE [LARGE SCALE GENOMIC DNA]</scope>
    <source>
        <strain evidence="1">BV-YZ2020</strain>
    </source>
</reference>
<accession>A0ACB9NNE3</accession>
<protein>
    <submittedName>
        <fullName evidence="1">Uncharacterized protein</fullName>
    </submittedName>
</protein>
<dbReference type="EMBL" id="CM039431">
    <property type="protein sequence ID" value="KAI4337234.1"/>
    <property type="molecule type" value="Genomic_DNA"/>
</dbReference>
<sequence length="114" mass="13130">MHAKAKAKAMLLKAGSSMSDACASTVRIDRLMGMFDLTRSVLDIACYNSWASLNWRKDFSLKYNLRNFHGICCLLELSNRRARFNFQHQREGGSRSTHIIMWKIYDTNAVLHCL</sequence>
<dbReference type="Proteomes" id="UP000828941">
    <property type="component" value="Chromosome 6"/>
</dbReference>
<evidence type="ECO:0000313" key="2">
    <source>
        <dbReference type="Proteomes" id="UP000828941"/>
    </source>
</evidence>